<evidence type="ECO:0000313" key="3">
    <source>
        <dbReference type="Proteomes" id="UP000661715"/>
    </source>
</evidence>
<dbReference type="InterPro" id="IPR001296">
    <property type="entry name" value="Glyco_trans_1"/>
</dbReference>
<dbReference type="Pfam" id="PF00534">
    <property type="entry name" value="Glycos_transf_1"/>
    <property type="match status" value="1"/>
</dbReference>
<feature type="domain" description="Glycosyl transferase family 1" evidence="1">
    <location>
        <begin position="229"/>
        <end position="397"/>
    </location>
</feature>
<dbReference type="EMBL" id="NASZ01000036">
    <property type="protein sequence ID" value="MBD0726670.1"/>
    <property type="molecule type" value="Genomic_DNA"/>
</dbReference>
<dbReference type="SUPFAM" id="SSF53756">
    <property type="entry name" value="UDP-Glycosyltransferase/glycogen phosphorylase"/>
    <property type="match status" value="1"/>
</dbReference>
<gene>
    <name evidence="2" type="ORF">B6A10_15980</name>
</gene>
<dbReference type="PANTHER" id="PTHR12526:SF637">
    <property type="entry name" value="GLYCOSYLTRANSFERASE EPSF-RELATED"/>
    <property type="match status" value="1"/>
</dbReference>
<proteinExistence type="predicted"/>
<protein>
    <recommendedName>
        <fullName evidence="1">Glycosyl transferase family 1 domain-containing protein</fullName>
    </recommendedName>
</protein>
<organism evidence="2 3">
    <name type="scientific">Flavobacterium pokkalii</name>
    <dbReference type="NCBI Taxonomy" id="1940408"/>
    <lineage>
        <taxon>Bacteria</taxon>
        <taxon>Pseudomonadati</taxon>
        <taxon>Bacteroidota</taxon>
        <taxon>Flavobacteriia</taxon>
        <taxon>Flavobacteriales</taxon>
        <taxon>Flavobacteriaceae</taxon>
        <taxon>Flavobacterium</taxon>
    </lineage>
</organism>
<dbReference type="Gene3D" id="3.40.50.2000">
    <property type="entry name" value="Glycogen Phosphorylase B"/>
    <property type="match status" value="2"/>
</dbReference>
<accession>A0ABR7UV35</accession>
<reference evidence="2 3" key="1">
    <citation type="journal article" date="2020" name="Microbiol. Res.">
        <title>Flavobacterium pokkalii sp. nov., a novel plant growth promoting native rhizobacteria isolated from pokkali rice grown in coastal saline affected agricultural regions of southern India, Kerala.</title>
        <authorList>
            <person name="Menon R.R."/>
            <person name="Kumari S."/>
            <person name="Viver T."/>
            <person name="Rameshkumar N."/>
        </authorList>
    </citation>
    <scope>NUCLEOTIDE SEQUENCE [LARGE SCALE GENOMIC DNA]</scope>
    <source>
        <strain evidence="2 3">L1I52</strain>
    </source>
</reference>
<dbReference type="PANTHER" id="PTHR12526">
    <property type="entry name" value="GLYCOSYLTRANSFERASE"/>
    <property type="match status" value="1"/>
</dbReference>
<keyword evidence="3" id="KW-1185">Reference proteome</keyword>
<sequence>MKRIKVLHLGYSDNYGGASIAMNRINDALSFSESIDSKIATITHSTKQDTISLNVTYFDKLWTYIRVRIAYKLVGYFQKTSNKSGRSINFFPSTVIRRLGKLEFDILHLHWIGNETIRLEDFPKIKKPIVWTFHDKWAMLGSEHTQIDESNRFIEGYSKSNKPISTRGIDIDKWTWERKKKFFSTVKIQPVVVSSWLSEETKRSFLWKNSSPEIIPNPIKVNSWELLNKEESRVVLNIPETNKVVVFGAVNGFTDQLKGYDNLEKAILYAGKLQIREKFTLLVFGDSSLKKISLAENVELMSIGKIDDLSFLNRVYCAADLVVVPSYFETFGQVAVEAISCGVPVIAFKTSGLIDIIIDNFNGFLCKPFCIKDMGEKILFALSLNWNSEAMRNNIEERFGYEHIAKKYESFYKEIMQ</sequence>
<comment type="caution">
    <text evidence="2">The sequence shown here is derived from an EMBL/GenBank/DDBJ whole genome shotgun (WGS) entry which is preliminary data.</text>
</comment>
<name>A0ABR7UV35_9FLAO</name>
<evidence type="ECO:0000259" key="1">
    <source>
        <dbReference type="Pfam" id="PF00534"/>
    </source>
</evidence>
<dbReference type="RefSeq" id="WP_188221659.1">
    <property type="nucleotide sequence ID" value="NZ_NASZ01000036.1"/>
</dbReference>
<evidence type="ECO:0000313" key="2">
    <source>
        <dbReference type="EMBL" id="MBD0726670.1"/>
    </source>
</evidence>
<dbReference type="Proteomes" id="UP000661715">
    <property type="component" value="Unassembled WGS sequence"/>
</dbReference>